<dbReference type="Pfam" id="PF13673">
    <property type="entry name" value="Acetyltransf_10"/>
    <property type="match status" value="1"/>
</dbReference>
<dbReference type="InterPro" id="IPR000182">
    <property type="entry name" value="GNAT_dom"/>
</dbReference>
<evidence type="ECO:0000313" key="2">
    <source>
        <dbReference type="Proteomes" id="UP000620133"/>
    </source>
</evidence>
<keyword evidence="2" id="KW-1185">Reference proteome</keyword>
<dbReference type="KEGG" id="manr:MPAN_005180"/>
<dbReference type="SUPFAM" id="SSF55729">
    <property type="entry name" value="Acyl-CoA N-acyltransferases (Nat)"/>
    <property type="match status" value="1"/>
</dbReference>
<protein>
    <submittedName>
        <fullName evidence="1">ElaA protein</fullName>
    </submittedName>
</protein>
<dbReference type="InterPro" id="IPR016181">
    <property type="entry name" value="Acyl_CoA_acyltransferase"/>
</dbReference>
<dbReference type="GO" id="GO:0016747">
    <property type="term" value="F:acyltransferase activity, transferring groups other than amino-acyl groups"/>
    <property type="evidence" value="ECO:0007669"/>
    <property type="project" value="InterPro"/>
</dbReference>
<evidence type="ECO:0000313" key="1">
    <source>
        <dbReference type="EMBL" id="BCR35625.1"/>
    </source>
</evidence>
<dbReference type="Proteomes" id="UP000620133">
    <property type="component" value="Chromosome"/>
</dbReference>
<dbReference type="EMBL" id="AP024412">
    <property type="protein sequence ID" value="BCR35625.1"/>
    <property type="molecule type" value="Genomic_DNA"/>
</dbReference>
<dbReference type="AlphaFoldDB" id="A0A7U9TI43"/>
<accession>A0A7U9TI43</accession>
<reference evidence="1" key="1">
    <citation type="submission" date="2021-01" db="EMBL/GenBank/DDBJ databases">
        <title>Draft genome sequence of Acholeplasmataceae bacterium strain Mahy22.</title>
        <authorList>
            <person name="Watanabe M."/>
            <person name="Kojima H."/>
            <person name="Fukui M."/>
        </authorList>
    </citation>
    <scope>NUCLEOTIDE SEQUENCE</scope>
    <source>
        <strain evidence="1">Mahy22</strain>
    </source>
</reference>
<sequence>MVRLICLNMSLKKIYKKKFNQLTNQEIYDMLDLRYTVFLMEQKIFYVDTDYKDQDSMHYFIKNDEDKIISYLRVLPKGLKYEEYSVGRVVTDFNYRKKGLATLLMETVKKDLIGNPIRISGQAYLKDYYENLGFKTVLGPYIEEGIQHYEMLCSNEA</sequence>
<dbReference type="PROSITE" id="PS51186">
    <property type="entry name" value="GNAT"/>
    <property type="match status" value="1"/>
</dbReference>
<gene>
    <name evidence="1" type="ORF">MPAN_005180</name>
</gene>
<name>A0A7U9TI43_9MOLU</name>
<dbReference type="Gene3D" id="3.40.630.30">
    <property type="match status" value="1"/>
</dbReference>
<dbReference type="CDD" id="cd04301">
    <property type="entry name" value="NAT_SF"/>
    <property type="match status" value="1"/>
</dbReference>
<organism evidence="1 2">
    <name type="scientific">Mariniplasma anaerobium</name>
    <dbReference type="NCBI Taxonomy" id="2735436"/>
    <lineage>
        <taxon>Bacteria</taxon>
        <taxon>Bacillati</taxon>
        <taxon>Mycoplasmatota</taxon>
        <taxon>Mollicutes</taxon>
        <taxon>Acholeplasmatales</taxon>
        <taxon>Acholeplasmataceae</taxon>
        <taxon>Mariniplasma</taxon>
    </lineage>
</organism>
<proteinExistence type="predicted"/>